<proteinExistence type="predicted"/>
<evidence type="ECO:0008006" key="4">
    <source>
        <dbReference type="Google" id="ProtNLM"/>
    </source>
</evidence>
<evidence type="ECO:0000313" key="2">
    <source>
        <dbReference type="EMBL" id="MCZ4225182.1"/>
    </source>
</evidence>
<dbReference type="EMBL" id="JAPWGL010000005">
    <property type="protein sequence ID" value="MCZ4225182.1"/>
    <property type="molecule type" value="Genomic_DNA"/>
</dbReference>
<reference evidence="2" key="1">
    <citation type="submission" date="2022-12" db="EMBL/GenBank/DDBJ databases">
        <title>Genome sequence of SJ11.</title>
        <authorList>
            <person name="Woo H."/>
        </authorList>
    </citation>
    <scope>NUCLEOTIDE SEQUENCE</scope>
    <source>
        <strain evidence="2">SJ11</strain>
    </source>
</reference>
<keyword evidence="3" id="KW-1185">Reference proteome</keyword>
<sequence>MRGFFVLLIFVSFGAQAQYEVLPFGDVQRTPIKEIKYTDVTGSPYLYDFWVKGKVTLQNGKKYITDSLKYNVIDEKLIFKNNDGSLMYFAEPVKEFELYGTEPNPVHFINGLPAINGLNSNSYYQVIATGKIGLLKKVSKNITELKQYGSAVTNKAFNTTYSYYSFQNGTLTKITPNKKTIIALFGIKEDLLNDFLKKEKVDFKKDEDLYKLFTYLNY</sequence>
<feature type="chain" id="PRO_5046192767" description="DKNYY family protein" evidence="1">
    <location>
        <begin position="18"/>
        <end position="218"/>
    </location>
</feature>
<organism evidence="2 3">
    <name type="scientific">Pedobacter rhodius</name>
    <dbReference type="NCBI Taxonomy" id="3004098"/>
    <lineage>
        <taxon>Bacteria</taxon>
        <taxon>Pseudomonadati</taxon>
        <taxon>Bacteroidota</taxon>
        <taxon>Sphingobacteriia</taxon>
        <taxon>Sphingobacteriales</taxon>
        <taxon>Sphingobacteriaceae</taxon>
        <taxon>Pedobacter</taxon>
    </lineage>
</organism>
<feature type="signal peptide" evidence="1">
    <location>
        <begin position="1"/>
        <end position="17"/>
    </location>
</feature>
<name>A0ABT4L442_9SPHI</name>
<protein>
    <recommendedName>
        <fullName evidence="4">DKNYY family protein</fullName>
    </recommendedName>
</protein>
<evidence type="ECO:0000256" key="1">
    <source>
        <dbReference type="SAM" id="SignalP"/>
    </source>
</evidence>
<gene>
    <name evidence="2" type="ORF">O0931_17850</name>
</gene>
<dbReference type="RefSeq" id="WP_269416840.1">
    <property type="nucleotide sequence ID" value="NZ_JAPWGL010000005.1"/>
</dbReference>
<keyword evidence="1" id="KW-0732">Signal</keyword>
<accession>A0ABT4L442</accession>
<evidence type="ECO:0000313" key="3">
    <source>
        <dbReference type="Proteomes" id="UP001144341"/>
    </source>
</evidence>
<comment type="caution">
    <text evidence="2">The sequence shown here is derived from an EMBL/GenBank/DDBJ whole genome shotgun (WGS) entry which is preliminary data.</text>
</comment>
<dbReference type="Proteomes" id="UP001144341">
    <property type="component" value="Unassembled WGS sequence"/>
</dbReference>